<proteinExistence type="predicted"/>
<sequence>MSSTNIEDQYRYVYRYDTPEIYESGICYSYLRPLYQPHPRYSVRPECAMPSILSDSPGEIPFELFKDQQSRIYHDCEMHKSYQINLKIHTEKPMGGSTQQSPADRTPGAN</sequence>
<comment type="caution">
    <text evidence="2">The sequence shown here is derived from an EMBL/GenBank/DDBJ whole genome shotgun (WGS) entry which is preliminary data.</text>
</comment>
<evidence type="ECO:0000256" key="1">
    <source>
        <dbReference type="SAM" id="MobiDB-lite"/>
    </source>
</evidence>
<organism evidence="2 3">
    <name type="scientific">Orbilia brochopaga</name>
    <dbReference type="NCBI Taxonomy" id="3140254"/>
    <lineage>
        <taxon>Eukaryota</taxon>
        <taxon>Fungi</taxon>
        <taxon>Dikarya</taxon>
        <taxon>Ascomycota</taxon>
        <taxon>Pezizomycotina</taxon>
        <taxon>Orbiliomycetes</taxon>
        <taxon>Orbiliales</taxon>
        <taxon>Orbiliaceae</taxon>
        <taxon>Orbilia</taxon>
    </lineage>
</organism>
<gene>
    <name evidence="2" type="ORF">TWF696_000983</name>
</gene>
<keyword evidence="3" id="KW-1185">Reference proteome</keyword>
<dbReference type="Proteomes" id="UP001375240">
    <property type="component" value="Unassembled WGS sequence"/>
</dbReference>
<protein>
    <submittedName>
        <fullName evidence="2">Uncharacterized protein</fullName>
    </submittedName>
</protein>
<feature type="region of interest" description="Disordered" evidence="1">
    <location>
        <begin position="89"/>
        <end position="110"/>
    </location>
</feature>
<name>A0AAV9VCY3_9PEZI</name>
<dbReference type="EMBL" id="JAVHNQ010000001">
    <property type="protein sequence ID" value="KAK6359850.1"/>
    <property type="molecule type" value="Genomic_DNA"/>
</dbReference>
<dbReference type="AlphaFoldDB" id="A0AAV9VCY3"/>
<reference evidence="2 3" key="1">
    <citation type="submission" date="2019-10" db="EMBL/GenBank/DDBJ databases">
        <authorList>
            <person name="Palmer J.M."/>
        </authorList>
    </citation>
    <scope>NUCLEOTIDE SEQUENCE [LARGE SCALE GENOMIC DNA]</scope>
    <source>
        <strain evidence="2 3">TWF696</strain>
    </source>
</reference>
<evidence type="ECO:0000313" key="2">
    <source>
        <dbReference type="EMBL" id="KAK6359850.1"/>
    </source>
</evidence>
<accession>A0AAV9VCY3</accession>
<evidence type="ECO:0000313" key="3">
    <source>
        <dbReference type="Proteomes" id="UP001375240"/>
    </source>
</evidence>
<feature type="compositionally biased region" description="Polar residues" evidence="1">
    <location>
        <begin position="96"/>
        <end position="110"/>
    </location>
</feature>